<proteinExistence type="predicted"/>
<dbReference type="PROSITE" id="PS51257">
    <property type="entry name" value="PROKAR_LIPOPROTEIN"/>
    <property type="match status" value="1"/>
</dbReference>
<gene>
    <name evidence="1" type="ORF">DPN68_12715</name>
</gene>
<reference evidence="1 2" key="1">
    <citation type="submission" date="2018-06" db="EMBL/GenBank/DDBJ databases">
        <title>Flavobacterium tibetense sp. nov., isolated from a wetland YonghuCo on Tibetan Plateau.</title>
        <authorList>
            <person name="Xing P."/>
            <person name="Phurbu D."/>
            <person name="Lu H."/>
        </authorList>
    </citation>
    <scope>NUCLEOTIDE SEQUENCE [LARGE SCALE GENOMIC DNA]</scope>
    <source>
        <strain evidence="1 2">YH5</strain>
    </source>
</reference>
<comment type="caution">
    <text evidence="1">The sequence shown here is derived from an EMBL/GenBank/DDBJ whole genome shotgun (WGS) entry which is preliminary data.</text>
</comment>
<sequence length="187" mass="21560">MKKTFILLLACISLLSCDTKTEFKSIKVNDYSISLPDFLSEGKDLNDDASLQYQNLFKEFYVVIIDESKESFKLAIEINELEDVYESNFEGYTELLVGNLEAAVTFKNKTETETKINGLPAKILAFEGNVDGIDIYYQVAYIDGITNYYQIMTWTLADKKETYKETMDEMFQSFKVSNRKKEIKKGK</sequence>
<dbReference type="Proteomes" id="UP000253319">
    <property type="component" value="Unassembled WGS sequence"/>
</dbReference>
<name>A0A365NZ15_9FLAO</name>
<protein>
    <recommendedName>
        <fullName evidence="3">Tfp pilus assembly protein, major pilin PilA</fullName>
    </recommendedName>
</protein>
<accession>A0A365NZ15</accession>
<evidence type="ECO:0008006" key="3">
    <source>
        <dbReference type="Google" id="ProtNLM"/>
    </source>
</evidence>
<dbReference type="OrthoDB" id="1151021at2"/>
<dbReference type="RefSeq" id="WP_113990019.1">
    <property type="nucleotide sequence ID" value="NZ_QLST01000024.1"/>
</dbReference>
<dbReference type="Gene3D" id="3.40.1000.10">
    <property type="entry name" value="Mog1/PsbP, alpha/beta/alpha sandwich"/>
    <property type="match status" value="1"/>
</dbReference>
<dbReference type="AlphaFoldDB" id="A0A365NZ15"/>
<organism evidence="1 2">
    <name type="scientific">Flavobacterium tibetense</name>
    <dbReference type="NCBI Taxonomy" id="2233533"/>
    <lineage>
        <taxon>Bacteria</taxon>
        <taxon>Pseudomonadati</taxon>
        <taxon>Bacteroidota</taxon>
        <taxon>Flavobacteriia</taxon>
        <taxon>Flavobacteriales</taxon>
        <taxon>Flavobacteriaceae</taxon>
        <taxon>Flavobacterium</taxon>
    </lineage>
</organism>
<dbReference type="EMBL" id="QLST01000024">
    <property type="protein sequence ID" value="RBA27333.1"/>
    <property type="molecule type" value="Genomic_DNA"/>
</dbReference>
<keyword evidence="2" id="KW-1185">Reference proteome</keyword>
<evidence type="ECO:0000313" key="1">
    <source>
        <dbReference type="EMBL" id="RBA27333.1"/>
    </source>
</evidence>
<evidence type="ECO:0000313" key="2">
    <source>
        <dbReference type="Proteomes" id="UP000253319"/>
    </source>
</evidence>